<name>A0AAP2REY9_9EURY</name>
<dbReference type="GO" id="GO:0016491">
    <property type="term" value="F:oxidoreductase activity"/>
    <property type="evidence" value="ECO:0007669"/>
    <property type="project" value="InterPro"/>
</dbReference>
<proteinExistence type="predicted"/>
<dbReference type="EMBL" id="PGCK01000005">
    <property type="protein sequence ID" value="MCD1294850.1"/>
    <property type="molecule type" value="Genomic_DNA"/>
</dbReference>
<dbReference type="InterPro" id="IPR050455">
    <property type="entry name" value="Tpx_Peroxidase_subfamily"/>
</dbReference>
<dbReference type="AlphaFoldDB" id="A0AAP2REY9"/>
<reference evidence="3 4" key="1">
    <citation type="submission" date="2017-11" db="EMBL/GenBank/DDBJ databases">
        <title>Isolation and Characterization of Family Methanocellaceae Species from Potential Methane Hydrate Area Offshore Southwestern Taiwan.</title>
        <authorList>
            <person name="Zhang W.-L."/>
            <person name="Chen W.-C."/>
            <person name="Lai M.-C."/>
            <person name="Chen S.-C."/>
        </authorList>
    </citation>
    <scope>NUCLEOTIDE SEQUENCE [LARGE SCALE GENOMIC DNA]</scope>
    <source>
        <strain evidence="3 4">CWC-04</strain>
    </source>
</reference>
<comment type="caution">
    <text evidence="3">The sequence shown here is derived from an EMBL/GenBank/DDBJ whole genome shotgun (WGS) entry which is preliminary data.</text>
</comment>
<dbReference type="InterPro" id="IPR000866">
    <property type="entry name" value="AhpC/TSA"/>
</dbReference>
<dbReference type="Pfam" id="PF00578">
    <property type="entry name" value="AhpC-TSA"/>
    <property type="match status" value="1"/>
</dbReference>
<feature type="domain" description="Thioredoxin" evidence="2">
    <location>
        <begin position="9"/>
        <end position="156"/>
    </location>
</feature>
<evidence type="ECO:0000256" key="1">
    <source>
        <dbReference type="ARBA" id="ARBA00023284"/>
    </source>
</evidence>
<dbReference type="Proteomes" id="UP001320159">
    <property type="component" value="Unassembled WGS sequence"/>
</dbReference>
<dbReference type="CDD" id="cd03017">
    <property type="entry name" value="PRX_BCP"/>
    <property type="match status" value="1"/>
</dbReference>
<dbReference type="GO" id="GO:0016209">
    <property type="term" value="F:antioxidant activity"/>
    <property type="evidence" value="ECO:0007669"/>
    <property type="project" value="InterPro"/>
</dbReference>
<sequence length="161" mass="18168">MYRMIRGKVRSGDKAPAINAIDIDGDRFDLSGHTGKNNLLIFFYRTVSCSTCRDELKELRDNYDDIKGQGCEIVAISTDSPGDAKQMAGELDLPFRLISDEAGRIIQDYGVYDKNTDTAFITLFLVDMNGIVRHIRPVEGMEDKFHAGELIDRLRSIRGQF</sequence>
<gene>
    <name evidence="3" type="ORF">CUJ83_07540</name>
</gene>
<dbReference type="PROSITE" id="PS51352">
    <property type="entry name" value="THIOREDOXIN_2"/>
    <property type="match status" value="1"/>
</dbReference>
<evidence type="ECO:0000259" key="2">
    <source>
        <dbReference type="PROSITE" id="PS51352"/>
    </source>
</evidence>
<dbReference type="PANTHER" id="PTHR43110:SF1">
    <property type="entry name" value="THIOL PEROXIDASE"/>
    <property type="match status" value="1"/>
</dbReference>
<dbReference type="Gene3D" id="3.40.30.10">
    <property type="entry name" value="Glutaredoxin"/>
    <property type="match status" value="1"/>
</dbReference>
<dbReference type="RefSeq" id="WP_230741684.1">
    <property type="nucleotide sequence ID" value="NZ_PGCK01000005.1"/>
</dbReference>
<accession>A0AAP2REY9</accession>
<dbReference type="SUPFAM" id="SSF52833">
    <property type="entry name" value="Thioredoxin-like"/>
    <property type="match status" value="1"/>
</dbReference>
<keyword evidence="1" id="KW-0676">Redox-active center</keyword>
<keyword evidence="4" id="KW-1185">Reference proteome</keyword>
<evidence type="ECO:0000313" key="4">
    <source>
        <dbReference type="Proteomes" id="UP001320159"/>
    </source>
</evidence>
<evidence type="ECO:0000313" key="3">
    <source>
        <dbReference type="EMBL" id="MCD1294850.1"/>
    </source>
</evidence>
<dbReference type="InterPro" id="IPR013766">
    <property type="entry name" value="Thioredoxin_domain"/>
</dbReference>
<dbReference type="InterPro" id="IPR036249">
    <property type="entry name" value="Thioredoxin-like_sf"/>
</dbReference>
<dbReference type="PANTHER" id="PTHR43110">
    <property type="entry name" value="THIOL PEROXIDASE"/>
    <property type="match status" value="1"/>
</dbReference>
<protein>
    <submittedName>
        <fullName evidence="3">Peroxiredoxin</fullName>
    </submittedName>
</protein>
<organism evidence="3 4">
    <name type="scientific">Methanooceanicella nereidis</name>
    <dbReference type="NCBI Taxonomy" id="2052831"/>
    <lineage>
        <taxon>Archaea</taxon>
        <taxon>Methanobacteriati</taxon>
        <taxon>Methanobacteriota</taxon>
        <taxon>Stenosarchaea group</taxon>
        <taxon>Methanomicrobia</taxon>
        <taxon>Methanocellales</taxon>
        <taxon>Methanocellaceae</taxon>
        <taxon>Methanooceanicella</taxon>
    </lineage>
</organism>